<keyword evidence="2" id="KW-1185">Reference proteome</keyword>
<proteinExistence type="predicted"/>
<dbReference type="RefSeq" id="WP_252635561.1">
    <property type="nucleotide sequence ID" value="NZ_JAMXAX010000009.1"/>
</dbReference>
<sequence length="181" mass="19893">MTDTNTAEREAVARAIWALMREHEDRCDEELEDLSRCHPVWEYADAARASLAASAGSEPVIGWHAFPHYLQHPDGRLLRTASDLLARHGYTGCAEPLRAMSDVLLSTHPSPPEGMAGWKWVPVEPTEEMKAAAVKYANGTAVYKNVKAEVLRIEEGIYGEVYEAMIAAAPPLPASEAKEPI</sequence>
<gene>
    <name evidence="1" type="ORF">ACFOW3_13750</name>
</gene>
<comment type="caution">
    <text evidence="1">The sequence shown here is derived from an EMBL/GenBank/DDBJ whole genome shotgun (WGS) entry which is preliminary data.</text>
</comment>
<accession>A0ABV8DAZ2</accession>
<protein>
    <submittedName>
        <fullName evidence="1">Uncharacterized protein</fullName>
    </submittedName>
</protein>
<evidence type="ECO:0000313" key="2">
    <source>
        <dbReference type="Proteomes" id="UP001595693"/>
    </source>
</evidence>
<evidence type="ECO:0000313" key="1">
    <source>
        <dbReference type="EMBL" id="MFC3935681.1"/>
    </source>
</evidence>
<name>A0ABV8DAZ2_9BURK</name>
<organism evidence="1 2">
    <name type="scientific">Acidovorax facilis</name>
    <dbReference type="NCBI Taxonomy" id="12917"/>
    <lineage>
        <taxon>Bacteria</taxon>
        <taxon>Pseudomonadati</taxon>
        <taxon>Pseudomonadota</taxon>
        <taxon>Betaproteobacteria</taxon>
        <taxon>Burkholderiales</taxon>
        <taxon>Comamonadaceae</taxon>
        <taxon>Acidovorax</taxon>
    </lineage>
</organism>
<dbReference type="Proteomes" id="UP001595693">
    <property type="component" value="Unassembled WGS sequence"/>
</dbReference>
<dbReference type="EMBL" id="JBHSAJ010000037">
    <property type="protein sequence ID" value="MFC3935681.1"/>
    <property type="molecule type" value="Genomic_DNA"/>
</dbReference>
<reference evidence="2" key="1">
    <citation type="journal article" date="2019" name="Int. J. Syst. Evol. Microbiol.">
        <title>The Global Catalogue of Microorganisms (GCM) 10K type strain sequencing project: providing services to taxonomists for standard genome sequencing and annotation.</title>
        <authorList>
            <consortium name="The Broad Institute Genomics Platform"/>
            <consortium name="The Broad Institute Genome Sequencing Center for Infectious Disease"/>
            <person name="Wu L."/>
            <person name="Ma J."/>
        </authorList>
    </citation>
    <scope>NUCLEOTIDE SEQUENCE [LARGE SCALE GENOMIC DNA]</scope>
    <source>
        <strain evidence="2">CCUG 2113</strain>
    </source>
</reference>